<evidence type="ECO:0000313" key="3">
    <source>
        <dbReference type="EMBL" id="GAA3528093.1"/>
    </source>
</evidence>
<keyword evidence="2" id="KW-0479">Metal-binding</keyword>
<gene>
    <name evidence="3" type="ORF">GCM10022263_15890</name>
</gene>
<organism evidence="3 4">
    <name type="scientific">Nocardioides daeguensis</name>
    <dbReference type="NCBI Taxonomy" id="908359"/>
    <lineage>
        <taxon>Bacteria</taxon>
        <taxon>Bacillati</taxon>
        <taxon>Actinomycetota</taxon>
        <taxon>Actinomycetes</taxon>
        <taxon>Propionibacteriales</taxon>
        <taxon>Nocardioidaceae</taxon>
        <taxon>Nocardioides</taxon>
    </lineage>
</organism>
<keyword evidence="2" id="KW-0349">Heme</keyword>
<proteinExistence type="inferred from homology"/>
<dbReference type="Pfam" id="PF00067">
    <property type="entry name" value="p450"/>
    <property type="match status" value="1"/>
</dbReference>
<evidence type="ECO:0000313" key="4">
    <source>
        <dbReference type="Proteomes" id="UP001500301"/>
    </source>
</evidence>
<accession>A0ABP6V3F9</accession>
<dbReference type="PANTHER" id="PTHR46696:SF6">
    <property type="entry name" value="P450, PUTATIVE (EUROFUNG)-RELATED"/>
    <property type="match status" value="1"/>
</dbReference>
<comment type="caution">
    <text evidence="3">The sequence shown here is derived from an EMBL/GenBank/DDBJ whole genome shotgun (WGS) entry which is preliminary data.</text>
</comment>
<name>A0ABP6V3F9_9ACTN</name>
<keyword evidence="4" id="KW-1185">Reference proteome</keyword>
<keyword evidence="2" id="KW-0408">Iron</keyword>
<keyword evidence="2" id="KW-0503">Monooxygenase</keyword>
<evidence type="ECO:0000256" key="2">
    <source>
        <dbReference type="RuleBase" id="RU000461"/>
    </source>
</evidence>
<sequence>MSELKDAESAEISYDFDIHSPDIADTVYDVYAEMREKCPVAHSPRYGGHWVATKYDTIHEVLRNPGVFSSESVNVPGTIGQDGPMIPIEVDPPDHQIYRKLINPLFSPKRMADLEPRIREITNELIDEMLKHEKVDFIDAFARALPSKVFLALMGWDLGDSEKFNHWADTIVLGEPGADEERATEVRTAAAMEVYAYFAEMIDERADSGDAEDITQILINGRFEDRELTQFEVLNILFLFLIGGLHTVQGQLAHTVIYMAEHPEVRKQLVGDLSLVPTAVEEMLRWESAVCPARVVKEDYVLDGVQLKAGDKILIPFASANHDGDQFPDPDTVDLTRDPNPHIAFGAGNHRCVGSHLARLELRIAFEELHRRIPDYRLDPADPPVRHLSQVKGVLTLPLIIGESV</sequence>
<dbReference type="Proteomes" id="UP001500301">
    <property type="component" value="Unassembled WGS sequence"/>
</dbReference>
<dbReference type="RefSeq" id="WP_218233312.1">
    <property type="nucleotide sequence ID" value="NZ_BAABBB010000009.1"/>
</dbReference>
<keyword evidence="2" id="KW-0560">Oxidoreductase</keyword>
<dbReference type="CDD" id="cd11035">
    <property type="entry name" value="P450cam-like"/>
    <property type="match status" value="1"/>
</dbReference>
<comment type="similarity">
    <text evidence="1 2">Belongs to the cytochrome P450 family.</text>
</comment>
<dbReference type="InterPro" id="IPR001128">
    <property type="entry name" value="Cyt_P450"/>
</dbReference>
<reference evidence="4" key="1">
    <citation type="journal article" date="2019" name="Int. J. Syst. Evol. Microbiol.">
        <title>The Global Catalogue of Microorganisms (GCM) 10K type strain sequencing project: providing services to taxonomists for standard genome sequencing and annotation.</title>
        <authorList>
            <consortium name="The Broad Institute Genomics Platform"/>
            <consortium name="The Broad Institute Genome Sequencing Center for Infectious Disease"/>
            <person name="Wu L."/>
            <person name="Ma J."/>
        </authorList>
    </citation>
    <scope>NUCLEOTIDE SEQUENCE [LARGE SCALE GENOMIC DNA]</scope>
    <source>
        <strain evidence="4">JCM 17460</strain>
    </source>
</reference>
<evidence type="ECO:0000256" key="1">
    <source>
        <dbReference type="ARBA" id="ARBA00010617"/>
    </source>
</evidence>
<protein>
    <submittedName>
        <fullName evidence="3">Cytochrome P450</fullName>
    </submittedName>
</protein>
<dbReference type="InterPro" id="IPR017972">
    <property type="entry name" value="Cyt_P450_CS"/>
</dbReference>
<dbReference type="EMBL" id="BAABBB010000009">
    <property type="protein sequence ID" value="GAA3528093.1"/>
    <property type="molecule type" value="Genomic_DNA"/>
</dbReference>
<dbReference type="PANTHER" id="PTHR46696">
    <property type="entry name" value="P450, PUTATIVE (EUROFUNG)-RELATED"/>
    <property type="match status" value="1"/>
</dbReference>
<dbReference type="PROSITE" id="PS00086">
    <property type="entry name" value="CYTOCHROME_P450"/>
    <property type="match status" value="1"/>
</dbReference>